<dbReference type="Pfam" id="PF00316">
    <property type="entry name" value="FBPase"/>
    <property type="match status" value="1"/>
</dbReference>
<feature type="binding site" evidence="9">
    <location>
        <position position="103"/>
    </location>
    <ligand>
        <name>Mg(2+)</name>
        <dbReference type="ChEBI" id="CHEBI:18420"/>
        <label>1</label>
    </ligand>
</feature>
<dbReference type="Proteomes" id="UP000019760">
    <property type="component" value="Unassembled WGS sequence"/>
</dbReference>
<feature type="binding site" evidence="9">
    <location>
        <position position="106"/>
    </location>
    <ligand>
        <name>Mg(2+)</name>
        <dbReference type="ChEBI" id="CHEBI:18420"/>
        <label>2</label>
    </ligand>
</feature>
<dbReference type="PROSITE" id="PS00124">
    <property type="entry name" value="FBPASE"/>
    <property type="match status" value="1"/>
</dbReference>
<evidence type="ECO:0000256" key="3">
    <source>
        <dbReference type="ARBA" id="ARBA00010941"/>
    </source>
</evidence>
<comment type="catalytic activity">
    <reaction evidence="1 9">
        <text>beta-D-fructose 1,6-bisphosphate + H2O = beta-D-fructose 6-phosphate + phosphate</text>
        <dbReference type="Rhea" id="RHEA:11064"/>
        <dbReference type="ChEBI" id="CHEBI:15377"/>
        <dbReference type="ChEBI" id="CHEBI:32966"/>
        <dbReference type="ChEBI" id="CHEBI:43474"/>
        <dbReference type="ChEBI" id="CHEBI:57634"/>
        <dbReference type="EC" id="3.1.3.11"/>
    </reaction>
</comment>
<dbReference type="GO" id="GO:0000287">
    <property type="term" value="F:magnesium ion binding"/>
    <property type="evidence" value="ECO:0007669"/>
    <property type="project" value="UniProtKB-UniRule"/>
</dbReference>
<evidence type="ECO:0000313" key="13">
    <source>
        <dbReference type="EMBL" id="GAJ29261.1"/>
    </source>
</evidence>
<gene>
    <name evidence="9" type="primary">fbp</name>
    <name evidence="13" type="ORF">Amme_057_018</name>
</gene>
<keyword evidence="5 9" id="KW-0479">Metal-binding</keyword>
<comment type="cofactor">
    <cofactor evidence="9">
        <name>Mg(2+)</name>
        <dbReference type="ChEBI" id="CHEBI:18420"/>
    </cofactor>
    <text evidence="9">Binds 2 magnesium ions per subunit.</text>
</comment>
<keyword evidence="6 9" id="KW-0378">Hydrolase</keyword>
<comment type="subcellular location">
    <subcellularLocation>
        <location evidence="9">Cytoplasm</location>
    </subcellularLocation>
</comment>
<dbReference type="FunFam" id="3.40.190.80:FF:000011">
    <property type="entry name" value="Fructose-1,6-bisphosphatase class 1"/>
    <property type="match status" value="1"/>
</dbReference>
<evidence type="ECO:0000256" key="2">
    <source>
        <dbReference type="ARBA" id="ARBA00005215"/>
    </source>
</evidence>
<protein>
    <recommendedName>
        <fullName evidence="9">Fructose-1,6-bisphosphatase class 1</fullName>
        <shortName evidence="9">FBPase class 1</shortName>
        <ecNumber evidence="9">3.1.3.11</ecNumber>
    </recommendedName>
    <alternativeName>
        <fullName evidence="9">D-fructose-1,6-bisphosphate 1-phosphohydrolase class 1</fullName>
    </alternativeName>
</protein>
<comment type="similarity">
    <text evidence="3 9 10">Belongs to the FBPase class 1 family.</text>
</comment>
<dbReference type="GO" id="GO:0042132">
    <property type="term" value="F:fructose 1,6-bisphosphate 1-phosphatase activity"/>
    <property type="evidence" value="ECO:0007669"/>
    <property type="project" value="UniProtKB-UniRule"/>
</dbReference>
<evidence type="ECO:0000256" key="1">
    <source>
        <dbReference type="ARBA" id="ARBA00001273"/>
    </source>
</evidence>
<dbReference type="InterPro" id="IPR044015">
    <property type="entry name" value="FBPase_C_dom"/>
</dbReference>
<dbReference type="InterPro" id="IPR000146">
    <property type="entry name" value="FBPase_class-1"/>
</dbReference>
<dbReference type="PANTHER" id="PTHR11556:SF35">
    <property type="entry name" value="SEDOHEPTULOSE-1,7-BISPHOSPHATASE, CHLOROPLASTIC"/>
    <property type="match status" value="1"/>
</dbReference>
<dbReference type="EC" id="3.1.3.11" evidence="9"/>
<evidence type="ECO:0000256" key="5">
    <source>
        <dbReference type="ARBA" id="ARBA00022723"/>
    </source>
</evidence>
<dbReference type="InterPro" id="IPR028343">
    <property type="entry name" value="FBPtase"/>
</dbReference>
<dbReference type="EMBL" id="BAND01000057">
    <property type="protein sequence ID" value="GAJ29261.1"/>
    <property type="molecule type" value="Genomic_DNA"/>
</dbReference>
<dbReference type="PANTHER" id="PTHR11556">
    <property type="entry name" value="FRUCTOSE-1,6-BISPHOSPHATASE-RELATED"/>
    <property type="match status" value="1"/>
</dbReference>
<dbReference type="GO" id="GO:0005986">
    <property type="term" value="P:sucrose biosynthetic process"/>
    <property type="evidence" value="ECO:0007669"/>
    <property type="project" value="TreeGrafter"/>
</dbReference>
<feature type="binding site" evidence="9">
    <location>
        <position position="103"/>
    </location>
    <ligand>
        <name>Mg(2+)</name>
        <dbReference type="ChEBI" id="CHEBI:18420"/>
        <label>2</label>
    </ligand>
</feature>
<comment type="caution">
    <text evidence="13">The sequence shown here is derived from an EMBL/GenBank/DDBJ whole genome shotgun (WGS) entry which is preliminary data.</text>
</comment>
<keyword evidence="8 9" id="KW-0119">Carbohydrate metabolism</keyword>
<evidence type="ECO:0000256" key="8">
    <source>
        <dbReference type="ARBA" id="ARBA00023277"/>
    </source>
</evidence>
<dbReference type="GO" id="GO:0006002">
    <property type="term" value="P:fructose 6-phosphate metabolic process"/>
    <property type="evidence" value="ECO:0007669"/>
    <property type="project" value="TreeGrafter"/>
</dbReference>
<dbReference type="CDD" id="cd00354">
    <property type="entry name" value="FBPase"/>
    <property type="match status" value="1"/>
</dbReference>
<feature type="binding site" evidence="9">
    <location>
        <position position="84"/>
    </location>
    <ligand>
        <name>Mg(2+)</name>
        <dbReference type="ChEBI" id="CHEBI:18420"/>
        <label>1</label>
    </ligand>
</feature>
<feature type="binding site" evidence="9">
    <location>
        <position position="194"/>
    </location>
    <ligand>
        <name>substrate</name>
    </ligand>
</feature>
<dbReference type="GO" id="GO:0030388">
    <property type="term" value="P:fructose 1,6-bisphosphate metabolic process"/>
    <property type="evidence" value="ECO:0007669"/>
    <property type="project" value="TreeGrafter"/>
</dbReference>
<dbReference type="GO" id="GO:0006094">
    <property type="term" value="P:gluconeogenesis"/>
    <property type="evidence" value="ECO:0007669"/>
    <property type="project" value="UniProtKB-UniRule"/>
</dbReference>
<comment type="pathway">
    <text evidence="2">Carbohydrate biosynthesis; Calvin cycle.</text>
</comment>
<reference evidence="13 14" key="2">
    <citation type="journal article" date="2014" name="FEMS Microbiol. Lett.">
        <title>Draft genomic DNA sequence of the facultatively methylotrophic bacterium Acidomonas methanolica type strain MB58.</title>
        <authorList>
            <person name="Higashiura N."/>
            <person name="Hadano H."/>
            <person name="Hirakawa H."/>
            <person name="Matsutani M."/>
            <person name="Takabe S."/>
            <person name="Matsushita K."/>
            <person name="Azuma Y."/>
        </authorList>
    </citation>
    <scope>NUCLEOTIDE SEQUENCE [LARGE SCALE GENOMIC DNA]</scope>
    <source>
        <strain evidence="13 14">MB58</strain>
    </source>
</reference>
<dbReference type="Gene3D" id="3.40.190.80">
    <property type="match status" value="1"/>
</dbReference>
<evidence type="ECO:0000256" key="4">
    <source>
        <dbReference type="ARBA" id="ARBA00022490"/>
    </source>
</evidence>
<dbReference type="RefSeq" id="WP_042058898.1">
    <property type="nucleotide sequence ID" value="NZ_BAND01000057.1"/>
</dbReference>
<feature type="domain" description="Fructose-1-6-bisphosphatase class 1 C-terminal" evidence="12">
    <location>
        <begin position="184"/>
        <end position="317"/>
    </location>
</feature>
<sequence length="338" mass="36802">MSESMLDDADEIVPPEMRDCVERLARAVATLSRHIARGGDAEALDAETGGLNPTGESSRALDLVADATFRHALDGGSVRYLVSEEAEGADEINPAGKLAVAMDPLDGSSNIGVNGPIGAIFSIFPAEATAEASFLRPGREMTGAGYALFGAQCLLVLSFGRGVRKFALDPDSGRFRPAARPLVIAQEAYEYAINAANDRHWDRSVRSWVKDCLAGRDGPRGRDFNTRWVGAIVADTHRILTRGGIYLYPADTRQSCRNGRLRYLYECAPVAFLVEQAGGVATDGKERLLDRTPRTLHERAPLIFGSARTVERVRSYYRFPDSEHVALFGTRGLFRSVP</sequence>
<dbReference type="PRINTS" id="PR00115">
    <property type="entry name" value="F16BPHPHTASE"/>
</dbReference>
<feature type="binding site" evidence="9">
    <location>
        <begin position="246"/>
        <end position="248"/>
    </location>
    <ligand>
        <name>substrate</name>
    </ligand>
</feature>
<organism evidence="13 14">
    <name type="scientific">Acidomonas methanolica NBRC 104435</name>
    <dbReference type="NCBI Taxonomy" id="1231351"/>
    <lineage>
        <taxon>Bacteria</taxon>
        <taxon>Pseudomonadati</taxon>
        <taxon>Pseudomonadota</taxon>
        <taxon>Alphaproteobacteria</taxon>
        <taxon>Acetobacterales</taxon>
        <taxon>Acetobacteraceae</taxon>
        <taxon>Acidomonas</taxon>
    </lineage>
</organism>
<evidence type="ECO:0000259" key="12">
    <source>
        <dbReference type="Pfam" id="PF18913"/>
    </source>
</evidence>
<evidence type="ECO:0000256" key="7">
    <source>
        <dbReference type="ARBA" id="ARBA00022842"/>
    </source>
</evidence>
<feature type="binding site" evidence="9">
    <location>
        <position position="266"/>
    </location>
    <ligand>
        <name>Mg(2+)</name>
        <dbReference type="ChEBI" id="CHEBI:18420"/>
        <label>2</label>
    </ligand>
</feature>
<dbReference type="HAMAP" id="MF_01855">
    <property type="entry name" value="FBPase_class1"/>
    <property type="match status" value="1"/>
</dbReference>
<reference evidence="14" key="1">
    <citation type="journal article" date="2014" name="FEMS Microbiol. Lett.">
        <title>Draft Genomic DNA Sequence of the Facultatively Methylotrophic Bacterium Acidomonas methanolica type strain MB58.</title>
        <authorList>
            <person name="Higashiura N."/>
            <person name="Hadano H."/>
            <person name="Hirakawa H."/>
            <person name="Matsutani M."/>
            <person name="Takabe S."/>
            <person name="Matsushita K."/>
            <person name="Azuma Y."/>
        </authorList>
    </citation>
    <scope>NUCLEOTIDE SEQUENCE [LARGE SCALE GENOMIC DNA]</scope>
    <source>
        <strain evidence="14">MB58</strain>
    </source>
</reference>
<dbReference type="InterPro" id="IPR020548">
    <property type="entry name" value="Fructose_bisphosphatase_AS"/>
</dbReference>
<dbReference type="PIRSF" id="PIRSF000904">
    <property type="entry name" value="FBPtase_SBPase"/>
    <property type="match status" value="1"/>
</dbReference>
<evidence type="ECO:0000259" key="11">
    <source>
        <dbReference type="Pfam" id="PF00316"/>
    </source>
</evidence>
<evidence type="ECO:0000256" key="6">
    <source>
        <dbReference type="ARBA" id="ARBA00022801"/>
    </source>
</evidence>
<feature type="binding site" evidence="9">
    <location>
        <position position="105"/>
    </location>
    <ligand>
        <name>Mg(2+)</name>
        <dbReference type="ChEBI" id="CHEBI:18420"/>
        <label>1</label>
    </ligand>
</feature>
<keyword evidence="7 9" id="KW-0460">Magnesium</keyword>
<dbReference type="Pfam" id="PF18913">
    <property type="entry name" value="FBPase_C"/>
    <property type="match status" value="1"/>
</dbReference>
<comment type="caution">
    <text evidence="9">Lacks conserved residue(s) required for the propagation of feature annotation.</text>
</comment>
<dbReference type="GO" id="GO:0005829">
    <property type="term" value="C:cytosol"/>
    <property type="evidence" value="ECO:0007669"/>
    <property type="project" value="TreeGrafter"/>
</dbReference>
<proteinExistence type="inferred from homology"/>
<keyword evidence="4 9" id="KW-0963">Cytoplasm</keyword>
<feature type="binding site" evidence="9">
    <location>
        <begin position="106"/>
        <end position="109"/>
    </location>
    <ligand>
        <name>substrate</name>
    </ligand>
</feature>
<accession>A0A023D639</accession>
<evidence type="ECO:0000256" key="10">
    <source>
        <dbReference type="RuleBase" id="RU000508"/>
    </source>
</evidence>
<dbReference type="PIRSF" id="PIRSF500210">
    <property type="entry name" value="FBPtase"/>
    <property type="match status" value="1"/>
</dbReference>
<dbReference type="InterPro" id="IPR033391">
    <property type="entry name" value="FBPase_N"/>
</dbReference>
<dbReference type="Gene3D" id="3.30.540.10">
    <property type="entry name" value="Fructose-1,6-Bisphosphatase, subunit A, domain 1"/>
    <property type="match status" value="1"/>
</dbReference>
<dbReference type="AlphaFoldDB" id="A0A023D639"/>
<name>A0A023D639_ACIMT</name>
<dbReference type="NCBIfam" id="NF006780">
    <property type="entry name" value="PRK09293.1-4"/>
    <property type="match status" value="1"/>
</dbReference>
<evidence type="ECO:0000313" key="14">
    <source>
        <dbReference type="Proteomes" id="UP000019760"/>
    </source>
</evidence>
<dbReference type="SUPFAM" id="SSF56655">
    <property type="entry name" value="Carbohydrate phosphatase"/>
    <property type="match status" value="1"/>
</dbReference>
<keyword evidence="14" id="KW-1185">Reference proteome</keyword>
<feature type="domain" description="Fructose-1-6-bisphosphatase class I N-terminal" evidence="11">
    <location>
        <begin position="16"/>
        <end position="175"/>
    </location>
</feature>
<comment type="subunit">
    <text evidence="9">Homotetramer.</text>
</comment>
<dbReference type="GO" id="GO:0006000">
    <property type="term" value="P:fructose metabolic process"/>
    <property type="evidence" value="ECO:0007669"/>
    <property type="project" value="TreeGrafter"/>
</dbReference>
<evidence type="ECO:0000256" key="9">
    <source>
        <dbReference type="HAMAP-Rule" id="MF_01855"/>
    </source>
</evidence>